<dbReference type="InterPro" id="IPR044974">
    <property type="entry name" value="Disease_R_plants"/>
</dbReference>
<dbReference type="Gene3D" id="3.80.10.10">
    <property type="entry name" value="Ribonuclease Inhibitor"/>
    <property type="match status" value="2"/>
</dbReference>
<dbReference type="InterPro" id="IPR058192">
    <property type="entry name" value="WHD_ROQ1-like"/>
</dbReference>
<dbReference type="SUPFAM" id="SSF46785">
    <property type="entry name" value="Winged helix' DNA-binding domain"/>
    <property type="match status" value="1"/>
</dbReference>
<dbReference type="InterPro" id="IPR055414">
    <property type="entry name" value="LRR_R13L4/SHOC2-like"/>
</dbReference>
<dbReference type="InterPro" id="IPR042197">
    <property type="entry name" value="Apaf_helical"/>
</dbReference>
<dbReference type="PANTHER" id="PTHR11017">
    <property type="entry name" value="LEUCINE-RICH REPEAT-CONTAINING PROTEIN"/>
    <property type="match status" value="1"/>
</dbReference>
<evidence type="ECO:0000313" key="7">
    <source>
        <dbReference type="Proteomes" id="UP000027138"/>
    </source>
</evidence>
<dbReference type="Pfam" id="PF23598">
    <property type="entry name" value="LRR_14"/>
    <property type="match status" value="1"/>
</dbReference>
<evidence type="ECO:0000256" key="1">
    <source>
        <dbReference type="ARBA" id="ARBA00022614"/>
    </source>
</evidence>
<dbReference type="STRING" id="180498.A0A067JLB3"/>
<evidence type="ECO:0000256" key="3">
    <source>
        <dbReference type="ARBA" id="ARBA00022821"/>
    </source>
</evidence>
<dbReference type="Pfam" id="PF23282">
    <property type="entry name" value="WHD_ROQ1"/>
    <property type="match status" value="1"/>
</dbReference>
<keyword evidence="2" id="KW-0677">Repeat</keyword>
<dbReference type="EMBL" id="KK915072">
    <property type="protein sequence ID" value="KDP24756.1"/>
    <property type="molecule type" value="Genomic_DNA"/>
</dbReference>
<evidence type="ECO:0008006" key="8">
    <source>
        <dbReference type="Google" id="ProtNLM"/>
    </source>
</evidence>
<dbReference type="InterPro" id="IPR032675">
    <property type="entry name" value="LRR_dom_sf"/>
</dbReference>
<dbReference type="FunFam" id="3.80.10.10:FF:000386">
    <property type="entry name" value="Disease resistance protein RPS4"/>
    <property type="match status" value="1"/>
</dbReference>
<reference evidence="6 7" key="1">
    <citation type="journal article" date="2014" name="PLoS ONE">
        <title>Global Analysis of Gene Expression Profiles in Physic Nut (Jatropha curcas L.) Seedlings Exposed to Salt Stress.</title>
        <authorList>
            <person name="Zhang L."/>
            <person name="Zhang C."/>
            <person name="Wu P."/>
            <person name="Chen Y."/>
            <person name="Li M."/>
            <person name="Jiang H."/>
            <person name="Wu G."/>
        </authorList>
    </citation>
    <scope>NUCLEOTIDE SEQUENCE [LARGE SCALE GENOMIC DNA]</scope>
    <source>
        <strain evidence="7">cv. GZQX0401</strain>
        <tissue evidence="6">Young leaves</tissue>
    </source>
</reference>
<sequence>MAIDHAQGIPLAIKVLGSNLYGKSEEVWVDELEQLKGVSDEKIKHILRISYDGLRENEKEIFLAIACMFKGEDKHRVESLLDVPGSKFGISRLVDRSLITITVNQLHMHDLLQQIGEDIVREEKQFGKRGWLWDPKDIYYLFTRAEGTEAIKGISLDMSTAKELNLKPTAFEKMYNLKFLKFYASLSKIKVYLPKGLSFLPEELRLLHWYQFPLKSLPLGSYVENLVELRMHKSKLKELCSGVQQLGNLKFVNLSHSKELIRVPDLSKAAKLEFLDLSYCESLVEIPSPEYLSKLTRLHLTKCDSLCTLPSLLDLKSLKEFRASECLKLAEFPEFPCNVEELVLQRTRIEKVPPSIGSLSRLSSLDLSDCTMLESLPDSICNLKSLMDFQITGCVNLKRLPENIGNLESLGGLNAINSGLIELPDSICNLRKLRTLLVGNCANLHSVPEKLGDLESLTALHLGGIRIKGLLSSVNLWRQLTFIKLESCGLSEFPSCLCHSDSSLEYLLIGGNNFESIPDCIKQLSMLLYLSFGQCKRLKYLPSELPSLSKLFNIFGDNCTSLKSASSLFQLDNIVTFAFANCFNLDLGKCNEFVDHLLATPLASRKTIFYPGNELPQTMMYQNTCGYSLTLSSSSKQCERVQFCLCVVIDPKFLGSVWHGVSSIGYTVYIFTNETLKELGYLEVKEFIPPRYEVFYPESSEGFVLHSEHVVFWSERIELPLDNKKTVFEFYALDMENRRNYNAIVKCGVHHHLRFSNVVGEEDEVEEEEKRKTKRLRML</sequence>
<dbReference type="OrthoDB" id="851579at2759"/>
<dbReference type="PANTHER" id="PTHR11017:SF357">
    <property type="entry name" value="ADP-RIBOSYL CYCLASE_CYCLIC ADP-RIBOSE HYDROLASE"/>
    <property type="match status" value="1"/>
</dbReference>
<keyword evidence="7" id="KW-1185">Reference proteome</keyword>
<dbReference type="AlphaFoldDB" id="A0A067JLB3"/>
<evidence type="ECO:0000259" key="5">
    <source>
        <dbReference type="Pfam" id="PF23598"/>
    </source>
</evidence>
<gene>
    <name evidence="6" type="ORF">JCGZ_25496</name>
</gene>
<evidence type="ECO:0000256" key="2">
    <source>
        <dbReference type="ARBA" id="ARBA00022737"/>
    </source>
</evidence>
<evidence type="ECO:0000313" key="6">
    <source>
        <dbReference type="EMBL" id="KDP24756.1"/>
    </source>
</evidence>
<evidence type="ECO:0000259" key="4">
    <source>
        <dbReference type="Pfam" id="PF23282"/>
    </source>
</evidence>
<dbReference type="Gene3D" id="1.10.8.430">
    <property type="entry name" value="Helical domain of apoptotic protease-activating factors"/>
    <property type="match status" value="1"/>
</dbReference>
<name>A0A067JLB3_JATCU</name>
<dbReference type="Proteomes" id="UP000027138">
    <property type="component" value="Unassembled WGS sequence"/>
</dbReference>
<keyword evidence="3" id="KW-0611">Plant defense</keyword>
<feature type="domain" description="Disease resistance protein Roq1-like winged-helix" evidence="4">
    <location>
        <begin position="56"/>
        <end position="122"/>
    </location>
</feature>
<feature type="domain" description="Disease resistance R13L4/SHOC-2-like LRR" evidence="5">
    <location>
        <begin position="396"/>
        <end position="462"/>
    </location>
</feature>
<accession>A0A067JLB3</accession>
<dbReference type="InterPro" id="IPR036390">
    <property type="entry name" value="WH_DNA-bd_sf"/>
</dbReference>
<proteinExistence type="predicted"/>
<dbReference type="PRINTS" id="PR00364">
    <property type="entry name" value="DISEASERSIST"/>
</dbReference>
<dbReference type="GO" id="GO:0006952">
    <property type="term" value="P:defense response"/>
    <property type="evidence" value="ECO:0007669"/>
    <property type="project" value="InterPro"/>
</dbReference>
<keyword evidence="1" id="KW-0433">Leucine-rich repeat</keyword>
<protein>
    <recommendedName>
        <fullName evidence="8">NB-ARC domain-containing protein</fullName>
    </recommendedName>
</protein>
<dbReference type="SUPFAM" id="SSF52058">
    <property type="entry name" value="L domain-like"/>
    <property type="match status" value="2"/>
</dbReference>
<organism evidence="6 7">
    <name type="scientific">Jatropha curcas</name>
    <name type="common">Barbados nut</name>
    <dbReference type="NCBI Taxonomy" id="180498"/>
    <lineage>
        <taxon>Eukaryota</taxon>
        <taxon>Viridiplantae</taxon>
        <taxon>Streptophyta</taxon>
        <taxon>Embryophyta</taxon>
        <taxon>Tracheophyta</taxon>
        <taxon>Spermatophyta</taxon>
        <taxon>Magnoliopsida</taxon>
        <taxon>eudicotyledons</taxon>
        <taxon>Gunneridae</taxon>
        <taxon>Pentapetalae</taxon>
        <taxon>rosids</taxon>
        <taxon>fabids</taxon>
        <taxon>Malpighiales</taxon>
        <taxon>Euphorbiaceae</taxon>
        <taxon>Crotonoideae</taxon>
        <taxon>Jatropheae</taxon>
        <taxon>Jatropha</taxon>
    </lineage>
</organism>